<organism evidence="1 2">
    <name type="scientific">Pandoraea commovens</name>
    <dbReference type="NCBI Taxonomy" id="2508289"/>
    <lineage>
        <taxon>Bacteria</taxon>
        <taxon>Pseudomonadati</taxon>
        <taxon>Pseudomonadota</taxon>
        <taxon>Betaproteobacteria</taxon>
        <taxon>Burkholderiales</taxon>
        <taxon>Burkholderiaceae</taxon>
        <taxon>Pandoraea</taxon>
    </lineage>
</organism>
<dbReference type="Proteomes" id="UP000343335">
    <property type="component" value="Unassembled WGS sequence"/>
</dbReference>
<reference evidence="1 2" key="1">
    <citation type="submission" date="2019-08" db="EMBL/GenBank/DDBJ databases">
        <authorList>
            <person name="Peeters C."/>
        </authorList>
    </citation>
    <scope>NUCLEOTIDE SEQUENCE [LARGE SCALE GENOMIC DNA]</scope>
    <source>
        <strain evidence="1 2">LMG 31010</strain>
    </source>
</reference>
<dbReference type="EMBL" id="CABPSA010000001">
    <property type="protein sequence ID" value="VVD68557.1"/>
    <property type="molecule type" value="Genomic_DNA"/>
</dbReference>
<accession>A0A5E4RZ50</accession>
<evidence type="ECO:0000313" key="1">
    <source>
        <dbReference type="EMBL" id="VVD68557.1"/>
    </source>
</evidence>
<dbReference type="AlphaFoldDB" id="A0A5E4RZ50"/>
<evidence type="ECO:0000313" key="2">
    <source>
        <dbReference type="Proteomes" id="UP000343335"/>
    </source>
</evidence>
<dbReference type="RefSeq" id="WP_150662828.1">
    <property type="nucleotide sequence ID" value="NZ_CABPSA010000001.1"/>
</dbReference>
<evidence type="ECO:0008006" key="3">
    <source>
        <dbReference type="Google" id="ProtNLM"/>
    </source>
</evidence>
<dbReference type="OrthoDB" id="200334at2"/>
<sequence>MHLLNFQSHFEPLIISGRKPHTIRAKRVDGRDPEPGDVLRMYVALRSPRARMIAQEVCEYVSEIQILPPLADRLPQVFVGDRLLEEAQVEALARADGFDGWRDMVAFIAGQYGLPFTGNLIGWVHTPSYVRLQ</sequence>
<gene>
    <name evidence="1" type="ORF">PCO31010_00488</name>
</gene>
<protein>
    <recommendedName>
        <fullName evidence="3">ASCH domain-containing protein</fullName>
    </recommendedName>
</protein>
<name>A0A5E4RZ50_9BURK</name>
<proteinExistence type="predicted"/>